<dbReference type="EMBL" id="QBKU01000002">
    <property type="protein sequence ID" value="PTX74976.1"/>
    <property type="molecule type" value="Genomic_DNA"/>
</dbReference>
<feature type="compositionally biased region" description="Basic and acidic residues" evidence="1">
    <location>
        <begin position="7"/>
        <end position="19"/>
    </location>
</feature>
<gene>
    <name evidence="2" type="ORF">C8N31_10278</name>
</gene>
<evidence type="ECO:0000313" key="2">
    <source>
        <dbReference type="EMBL" id="PTX74976.1"/>
    </source>
</evidence>
<comment type="caution">
    <text evidence="2">The sequence shown here is derived from an EMBL/GenBank/DDBJ whole genome shotgun (WGS) entry which is preliminary data.</text>
</comment>
<name>A0A2T6CHJ7_9RHOB</name>
<dbReference type="AlphaFoldDB" id="A0A2T6CHJ7"/>
<sequence length="134" mass="14604">MMGGGPAREDLRKGDRGQIDAKISPNNTATEDAYLEFIVENGSAAGLAMALKAGHYAFVTKLDGSIVVWRVRGEKDTDHSALGSFSPAVLFAGEIFVNEDNKIEEWNNKSGAYHPKAELAEQAKLPMSKFVKYK</sequence>
<feature type="region of interest" description="Disordered" evidence="1">
    <location>
        <begin position="1"/>
        <end position="24"/>
    </location>
</feature>
<protein>
    <submittedName>
        <fullName evidence="2">Uncharacterized protein</fullName>
    </submittedName>
</protein>
<proteinExistence type="predicted"/>
<accession>A0A2T6CHJ7</accession>
<dbReference type="Proteomes" id="UP000244092">
    <property type="component" value="Unassembled WGS sequence"/>
</dbReference>
<evidence type="ECO:0000313" key="3">
    <source>
        <dbReference type="Proteomes" id="UP000244092"/>
    </source>
</evidence>
<reference evidence="2 3" key="1">
    <citation type="submission" date="2018-04" db="EMBL/GenBank/DDBJ databases">
        <title>Genomic Encyclopedia of Archaeal and Bacterial Type Strains, Phase II (KMG-II): from individual species to whole genera.</title>
        <authorList>
            <person name="Goeker M."/>
        </authorList>
    </citation>
    <scope>NUCLEOTIDE SEQUENCE [LARGE SCALE GENOMIC DNA]</scope>
    <source>
        <strain evidence="2 3">DSM 12244</strain>
    </source>
</reference>
<evidence type="ECO:0000256" key="1">
    <source>
        <dbReference type="SAM" id="MobiDB-lite"/>
    </source>
</evidence>
<organism evidence="2 3">
    <name type="scientific">Sulfitobacter mediterraneus</name>
    <dbReference type="NCBI Taxonomy" id="83219"/>
    <lineage>
        <taxon>Bacteria</taxon>
        <taxon>Pseudomonadati</taxon>
        <taxon>Pseudomonadota</taxon>
        <taxon>Alphaproteobacteria</taxon>
        <taxon>Rhodobacterales</taxon>
        <taxon>Roseobacteraceae</taxon>
        <taxon>Sulfitobacter</taxon>
    </lineage>
</organism>